<dbReference type="PROSITE" id="PS00098">
    <property type="entry name" value="THIOLASE_1"/>
    <property type="match status" value="1"/>
</dbReference>
<accession>A0A1L9BJ09</accession>
<gene>
    <name evidence="8" type="ORF">BON30_03230</name>
</gene>
<evidence type="ECO:0000259" key="6">
    <source>
        <dbReference type="Pfam" id="PF00108"/>
    </source>
</evidence>
<feature type="domain" description="Thiolase C-terminal" evidence="7">
    <location>
        <begin position="289"/>
        <end position="410"/>
    </location>
</feature>
<dbReference type="InterPro" id="IPR020615">
    <property type="entry name" value="Thiolase_acyl_enz_int_AS"/>
</dbReference>
<dbReference type="Gene3D" id="3.40.47.10">
    <property type="match status" value="2"/>
</dbReference>
<proteinExistence type="inferred from homology"/>
<keyword evidence="9" id="KW-1185">Reference proteome</keyword>
<dbReference type="PROSITE" id="PS00737">
    <property type="entry name" value="THIOLASE_2"/>
    <property type="match status" value="1"/>
</dbReference>
<organism evidence="8 9">
    <name type="scientific">Cystobacter ferrugineus</name>
    <dbReference type="NCBI Taxonomy" id="83449"/>
    <lineage>
        <taxon>Bacteria</taxon>
        <taxon>Pseudomonadati</taxon>
        <taxon>Myxococcota</taxon>
        <taxon>Myxococcia</taxon>
        <taxon>Myxococcales</taxon>
        <taxon>Cystobacterineae</taxon>
        <taxon>Archangiaceae</taxon>
        <taxon>Cystobacter</taxon>
    </lineage>
</organism>
<dbReference type="InterPro" id="IPR016039">
    <property type="entry name" value="Thiolase-like"/>
</dbReference>
<dbReference type="CDD" id="cd00751">
    <property type="entry name" value="thiolase"/>
    <property type="match status" value="1"/>
</dbReference>
<dbReference type="RefSeq" id="WP_071896326.1">
    <property type="nucleotide sequence ID" value="NZ_MPIN01000001.1"/>
</dbReference>
<dbReference type="PROSITE" id="PS00099">
    <property type="entry name" value="THIOLASE_3"/>
    <property type="match status" value="1"/>
</dbReference>
<evidence type="ECO:0000256" key="3">
    <source>
        <dbReference type="ARBA" id="ARBA00023315"/>
    </source>
</evidence>
<feature type="domain" description="Thiolase N-terminal" evidence="6">
    <location>
        <begin position="5"/>
        <end position="237"/>
    </location>
</feature>
<dbReference type="InterPro" id="IPR020616">
    <property type="entry name" value="Thiolase_N"/>
</dbReference>
<dbReference type="AlphaFoldDB" id="A0A1L9BJ09"/>
<dbReference type="NCBIfam" id="NF006090">
    <property type="entry name" value="PRK08242.1"/>
    <property type="match status" value="1"/>
</dbReference>
<evidence type="ECO:0000313" key="8">
    <source>
        <dbReference type="EMBL" id="OJH42237.1"/>
    </source>
</evidence>
<dbReference type="PANTHER" id="PTHR43365">
    <property type="entry name" value="BLR7806 PROTEIN"/>
    <property type="match status" value="1"/>
</dbReference>
<dbReference type="PANTHER" id="PTHR43365:SF1">
    <property type="entry name" value="ACETYL-COA C-ACYLTRANSFERASE"/>
    <property type="match status" value="1"/>
</dbReference>
<keyword evidence="3 5" id="KW-0012">Acyltransferase</keyword>
<keyword evidence="2 5" id="KW-0808">Transferase</keyword>
<dbReference type="InterPro" id="IPR020617">
    <property type="entry name" value="Thiolase_C"/>
</dbReference>
<dbReference type="EMBL" id="MPIN01000001">
    <property type="protein sequence ID" value="OJH42237.1"/>
    <property type="molecule type" value="Genomic_DNA"/>
</dbReference>
<dbReference type="PIRSF" id="PIRSF000429">
    <property type="entry name" value="Ac-CoA_Ac_transf"/>
    <property type="match status" value="1"/>
</dbReference>
<dbReference type="OrthoDB" id="4565318at2"/>
<evidence type="ECO:0000313" key="9">
    <source>
        <dbReference type="Proteomes" id="UP000182229"/>
    </source>
</evidence>
<sequence length="411" mass="42806">MTTSYVIDAARTPRGRGKAGKGALSGIHPQELFAQVLNALQGRGRFEAREVDDVMVGCVSQVGEQGANLARNAVLTAGWPQQVSAVSLNRFCASGLQAIHFGAMGVASGAMDLAVAGGVESMSRVPMGADGGGQDGNNPHLRERLFQVPQGISADLIATLEGFSREELDAVALRSQRNAARAIEEGRFARSLFAVKEPGTGAVVLERDEFPRPDTTAEGLAALKPSFVAMGESVAGHRGETLDQLALAAYPRAKAIQHVHTAGNSSGIVDGAAAVVLASERYVRERGIRPRARIRAMATVGTEPVLMLTGPAPASQKALRLAGMKASDIDLWEINEAFAGVVLQTLRALGIEPERVNVNGGAIALGHPLGATGAMLLGTALDELERSGKQTALITMCVGGGQGIATIIERL</sequence>
<comment type="caution">
    <text evidence="8">The sequence shown here is derived from an EMBL/GenBank/DDBJ whole genome shotgun (WGS) entry which is preliminary data.</text>
</comment>
<protein>
    <submittedName>
        <fullName evidence="8">Acetyl-CoA acetyltransferase</fullName>
    </submittedName>
</protein>
<evidence type="ECO:0000256" key="4">
    <source>
        <dbReference type="PIRSR" id="PIRSR000429-1"/>
    </source>
</evidence>
<dbReference type="InterPro" id="IPR020613">
    <property type="entry name" value="Thiolase_CS"/>
</dbReference>
<evidence type="ECO:0000259" key="7">
    <source>
        <dbReference type="Pfam" id="PF02803"/>
    </source>
</evidence>
<dbReference type="NCBIfam" id="TIGR01930">
    <property type="entry name" value="AcCoA-C-Actrans"/>
    <property type="match status" value="1"/>
</dbReference>
<dbReference type="GO" id="GO:0003988">
    <property type="term" value="F:acetyl-CoA C-acyltransferase activity"/>
    <property type="evidence" value="ECO:0007669"/>
    <property type="project" value="UniProtKB-ARBA"/>
</dbReference>
<feature type="active site" description="Proton acceptor" evidence="4">
    <location>
        <position position="367"/>
    </location>
</feature>
<dbReference type="STRING" id="83449.BON30_03230"/>
<evidence type="ECO:0000256" key="2">
    <source>
        <dbReference type="ARBA" id="ARBA00022679"/>
    </source>
</evidence>
<feature type="active site" description="Acyl-thioester intermediate" evidence="4">
    <location>
        <position position="92"/>
    </location>
</feature>
<name>A0A1L9BJ09_9BACT</name>
<dbReference type="InterPro" id="IPR002155">
    <property type="entry name" value="Thiolase"/>
</dbReference>
<evidence type="ECO:0000256" key="1">
    <source>
        <dbReference type="ARBA" id="ARBA00010982"/>
    </source>
</evidence>
<dbReference type="SUPFAM" id="SSF53901">
    <property type="entry name" value="Thiolase-like"/>
    <property type="match status" value="2"/>
</dbReference>
<dbReference type="Proteomes" id="UP000182229">
    <property type="component" value="Unassembled WGS sequence"/>
</dbReference>
<feature type="active site" description="Proton acceptor" evidence="4">
    <location>
        <position position="397"/>
    </location>
</feature>
<evidence type="ECO:0000256" key="5">
    <source>
        <dbReference type="RuleBase" id="RU003557"/>
    </source>
</evidence>
<dbReference type="Pfam" id="PF02803">
    <property type="entry name" value="Thiolase_C"/>
    <property type="match status" value="1"/>
</dbReference>
<dbReference type="InterPro" id="IPR020610">
    <property type="entry name" value="Thiolase_AS"/>
</dbReference>
<comment type="similarity">
    <text evidence="1 5">Belongs to the thiolase-like superfamily. Thiolase family.</text>
</comment>
<dbReference type="Pfam" id="PF00108">
    <property type="entry name" value="Thiolase_N"/>
    <property type="match status" value="1"/>
</dbReference>
<reference evidence="9" key="1">
    <citation type="submission" date="2016-11" db="EMBL/GenBank/DDBJ databases">
        <authorList>
            <person name="Shukria A."/>
            <person name="Stevens D.C."/>
        </authorList>
    </citation>
    <scope>NUCLEOTIDE SEQUENCE [LARGE SCALE GENOMIC DNA]</scope>
    <source>
        <strain evidence="9">Cbfe23</strain>
    </source>
</reference>
<reference evidence="8 9" key="2">
    <citation type="submission" date="2016-12" db="EMBL/GenBank/DDBJ databases">
        <title>Draft Genome Sequence of Cystobacter ferrugineus Strain Cbfe23.</title>
        <authorList>
            <person name="Akbar S."/>
            <person name="Dowd S.E."/>
            <person name="Stevens D.C."/>
        </authorList>
    </citation>
    <scope>NUCLEOTIDE SEQUENCE [LARGE SCALE GENOMIC DNA]</scope>
    <source>
        <strain evidence="8 9">Cbfe23</strain>
    </source>
</reference>